<dbReference type="EMBL" id="LHPJ01000007">
    <property type="protein sequence ID" value="KOO03744.1"/>
    <property type="molecule type" value="Genomic_DNA"/>
</dbReference>
<sequence length="140" mass="15163">MKKIIVPAALCSLFALNSLPTFAESTMPQGLSAGMAWDQGLSAVLEIEDQYRFTVGNDGAAFDYLFKKGSFNANTPLTWYVGVGGWGSWDDDEFGPRVPLGVDWAFSPGWNMYGQVHPELDLDSGPDLQIGAALGVTYSF</sequence>
<organism evidence="2 3">
    <name type="scientific">Vibrio nereis</name>
    <dbReference type="NCBI Taxonomy" id="693"/>
    <lineage>
        <taxon>Bacteria</taxon>
        <taxon>Pseudomonadati</taxon>
        <taxon>Pseudomonadota</taxon>
        <taxon>Gammaproteobacteria</taxon>
        <taxon>Vibrionales</taxon>
        <taxon>Vibrionaceae</taxon>
        <taxon>Vibrio</taxon>
    </lineage>
</organism>
<evidence type="ECO:0000313" key="3">
    <source>
        <dbReference type="Proteomes" id="UP000037515"/>
    </source>
</evidence>
<comment type="caution">
    <text evidence="2">The sequence shown here is derived from an EMBL/GenBank/DDBJ whole genome shotgun (WGS) entry which is preliminary data.</text>
</comment>
<feature type="signal peptide" evidence="1">
    <location>
        <begin position="1"/>
        <end position="23"/>
    </location>
</feature>
<keyword evidence="1" id="KW-0732">Signal</keyword>
<dbReference type="PATRIC" id="fig|693.5.peg.2132"/>
<gene>
    <name evidence="2" type="ORF">AKJ17_10415</name>
</gene>
<evidence type="ECO:0008006" key="4">
    <source>
        <dbReference type="Google" id="ProtNLM"/>
    </source>
</evidence>
<proteinExistence type="predicted"/>
<dbReference type="Proteomes" id="UP000037515">
    <property type="component" value="Unassembled WGS sequence"/>
</dbReference>
<dbReference type="SUPFAM" id="SSF56925">
    <property type="entry name" value="OMPA-like"/>
    <property type="match status" value="1"/>
</dbReference>
<protein>
    <recommendedName>
        <fullName evidence="4">Outer membrane protein beta-barrel domain-containing protein</fullName>
    </recommendedName>
</protein>
<reference evidence="3" key="1">
    <citation type="submission" date="2015-08" db="EMBL/GenBank/DDBJ databases">
        <title>Vibrio galatheae sp. nov., a novel member of the Vibrionaceae family isolated from the Solomon Islands.</title>
        <authorList>
            <person name="Giubergia S."/>
            <person name="Machado H."/>
            <person name="Mateiu R.V."/>
            <person name="Gram L."/>
        </authorList>
    </citation>
    <scope>NUCLEOTIDE SEQUENCE [LARGE SCALE GENOMIC DNA]</scope>
    <source>
        <strain evidence="3">DSM 19584</strain>
    </source>
</reference>
<evidence type="ECO:0000256" key="1">
    <source>
        <dbReference type="SAM" id="SignalP"/>
    </source>
</evidence>
<name>A0A0M0HNW4_VIBNE</name>
<keyword evidence="3" id="KW-1185">Reference proteome</keyword>
<dbReference type="AlphaFoldDB" id="A0A0M0HNW4"/>
<dbReference type="InterPro" id="IPR011250">
    <property type="entry name" value="OMP/PagP_B-barrel"/>
</dbReference>
<evidence type="ECO:0000313" key="2">
    <source>
        <dbReference type="EMBL" id="KOO03744.1"/>
    </source>
</evidence>
<dbReference type="RefSeq" id="WP_053395734.1">
    <property type="nucleotide sequence ID" value="NZ_LHPJ01000007.1"/>
</dbReference>
<dbReference type="OrthoDB" id="5733495at2"/>
<accession>A0A0M0HNW4</accession>
<feature type="chain" id="PRO_5005600092" description="Outer membrane protein beta-barrel domain-containing protein" evidence="1">
    <location>
        <begin position="24"/>
        <end position="140"/>
    </location>
</feature>